<keyword evidence="4" id="KW-1185">Reference proteome</keyword>
<gene>
    <name evidence="3" type="ORF">GCM10007140_37430</name>
</gene>
<protein>
    <submittedName>
        <fullName evidence="3">Germination protein GerD</fullName>
    </submittedName>
</protein>
<proteinExistence type="predicted"/>
<comment type="caution">
    <text evidence="3">The sequence shown here is derived from an EMBL/GenBank/DDBJ whole genome shotgun (WGS) entry which is preliminary data.</text>
</comment>
<feature type="compositionally biased region" description="Basic and acidic residues" evidence="1">
    <location>
        <begin position="186"/>
        <end position="203"/>
    </location>
</feature>
<feature type="region of interest" description="Disordered" evidence="1">
    <location>
        <begin position="180"/>
        <end position="209"/>
    </location>
</feature>
<evidence type="ECO:0000313" key="3">
    <source>
        <dbReference type="EMBL" id="GGE84429.1"/>
    </source>
</evidence>
<dbReference type="RefSeq" id="WP_188390034.1">
    <property type="nucleotide sequence ID" value="NZ_BMFK01000007.1"/>
</dbReference>
<dbReference type="NCBIfam" id="NF040801">
    <property type="entry name" value="spore_GerD"/>
    <property type="match status" value="1"/>
</dbReference>
<dbReference type="Proteomes" id="UP000605259">
    <property type="component" value="Unassembled WGS sequence"/>
</dbReference>
<feature type="domain" description="Spore germination GerD central core" evidence="2">
    <location>
        <begin position="64"/>
        <end position="176"/>
    </location>
</feature>
<name>A0A917EU66_9BACI</name>
<dbReference type="InterPro" id="IPR041262">
    <property type="entry name" value="GerD_central"/>
</dbReference>
<evidence type="ECO:0000259" key="2">
    <source>
        <dbReference type="Pfam" id="PF17898"/>
    </source>
</evidence>
<evidence type="ECO:0000256" key="1">
    <source>
        <dbReference type="SAM" id="MobiDB-lite"/>
    </source>
</evidence>
<organism evidence="3 4">
    <name type="scientific">Priestia taiwanensis</name>
    <dbReference type="NCBI Taxonomy" id="1347902"/>
    <lineage>
        <taxon>Bacteria</taxon>
        <taxon>Bacillati</taxon>
        <taxon>Bacillota</taxon>
        <taxon>Bacilli</taxon>
        <taxon>Bacillales</taxon>
        <taxon>Bacillaceae</taxon>
        <taxon>Priestia</taxon>
    </lineage>
</organism>
<dbReference type="Pfam" id="PF17898">
    <property type="entry name" value="GerD"/>
    <property type="match status" value="1"/>
</dbReference>
<reference evidence="3" key="2">
    <citation type="submission" date="2020-09" db="EMBL/GenBank/DDBJ databases">
        <authorList>
            <person name="Sun Q."/>
            <person name="Zhou Y."/>
        </authorList>
    </citation>
    <scope>NUCLEOTIDE SEQUENCE</scope>
    <source>
        <strain evidence="3">CGMCC 1.12698</strain>
    </source>
</reference>
<reference evidence="3" key="1">
    <citation type="journal article" date="2014" name="Int. J. Syst. Evol. Microbiol.">
        <title>Complete genome sequence of Corynebacterium casei LMG S-19264T (=DSM 44701T), isolated from a smear-ripened cheese.</title>
        <authorList>
            <consortium name="US DOE Joint Genome Institute (JGI-PGF)"/>
            <person name="Walter F."/>
            <person name="Albersmeier A."/>
            <person name="Kalinowski J."/>
            <person name="Ruckert C."/>
        </authorList>
    </citation>
    <scope>NUCLEOTIDE SEQUENCE</scope>
    <source>
        <strain evidence="3">CGMCC 1.12698</strain>
    </source>
</reference>
<dbReference type="EMBL" id="BMFK01000007">
    <property type="protein sequence ID" value="GGE84429.1"/>
    <property type="molecule type" value="Genomic_DNA"/>
</dbReference>
<evidence type="ECO:0000313" key="4">
    <source>
        <dbReference type="Proteomes" id="UP000605259"/>
    </source>
</evidence>
<accession>A0A917EU66</accession>
<dbReference type="PROSITE" id="PS51257">
    <property type="entry name" value="PROKAR_LIPOPROTEIN"/>
    <property type="match status" value="1"/>
</dbReference>
<sequence>MKRTIATLFLTCSVLTGCIGGNNNSQSEPNYDDTKKMVVDILKSDQAKKALTDLMKDEKMKEALVMDQAVIASSIENTLLSDKGKQFWEKTFKDPKFAASFGKSLQPQQEELMKSLMKDPEYQASMLEILKNPEIEKQTLDLLKSQQYRQHLQGIILETLNSPVFQAKMIDMISQASNDILSKQGGGEKKEGNKQEGGEKKEEEGEEGQ</sequence>
<dbReference type="AlphaFoldDB" id="A0A917EU66"/>